<feature type="compositionally biased region" description="Low complexity" evidence="8">
    <location>
        <begin position="94"/>
        <end position="106"/>
    </location>
</feature>
<keyword evidence="5" id="KW-0143">Chaperone</keyword>
<dbReference type="InterPro" id="IPR001305">
    <property type="entry name" value="HSP_DnaJ_Cys-rich_dom"/>
</dbReference>
<dbReference type="Gene3D" id="2.60.260.20">
    <property type="entry name" value="Urease metallochaperone UreE, N-terminal domain"/>
    <property type="match status" value="2"/>
</dbReference>
<dbReference type="FunFam" id="2.60.260.20:FF:000003">
    <property type="entry name" value="DnaJ subfamily A member 2"/>
    <property type="match status" value="1"/>
</dbReference>
<dbReference type="AlphaFoldDB" id="A0AA35PVU6"/>
<dbReference type="PROSITE" id="PS00636">
    <property type="entry name" value="DNAJ_1"/>
    <property type="match status" value="1"/>
</dbReference>
<evidence type="ECO:0000256" key="4">
    <source>
        <dbReference type="ARBA" id="ARBA00022833"/>
    </source>
</evidence>
<dbReference type="HAMAP" id="MF_01152">
    <property type="entry name" value="DnaJ"/>
    <property type="match status" value="1"/>
</dbReference>
<dbReference type="SMART" id="SM00271">
    <property type="entry name" value="DnaJ"/>
    <property type="match status" value="1"/>
</dbReference>
<keyword evidence="12" id="KW-1185">Reference proteome</keyword>
<keyword evidence="6" id="KW-0449">Lipoprotein</keyword>
<dbReference type="GO" id="GO:0005524">
    <property type="term" value="F:ATP binding"/>
    <property type="evidence" value="ECO:0007669"/>
    <property type="project" value="InterPro"/>
</dbReference>
<keyword evidence="2" id="KW-0677">Repeat</keyword>
<dbReference type="GO" id="GO:0006457">
    <property type="term" value="P:protein folding"/>
    <property type="evidence" value="ECO:0007669"/>
    <property type="project" value="InterPro"/>
</dbReference>
<reference evidence="11" key="1">
    <citation type="submission" date="2022-12" db="EMBL/GenBank/DDBJ databases">
        <authorList>
            <person name="Alioto T."/>
            <person name="Alioto T."/>
            <person name="Gomez Garrido J."/>
        </authorList>
    </citation>
    <scope>NUCLEOTIDE SEQUENCE</scope>
</reference>
<evidence type="ECO:0000256" key="8">
    <source>
        <dbReference type="SAM" id="MobiDB-lite"/>
    </source>
</evidence>
<dbReference type="Gene3D" id="1.10.287.110">
    <property type="entry name" value="DnaJ domain"/>
    <property type="match status" value="1"/>
</dbReference>
<evidence type="ECO:0000256" key="3">
    <source>
        <dbReference type="ARBA" id="ARBA00022771"/>
    </source>
</evidence>
<dbReference type="PROSITE" id="PS50076">
    <property type="entry name" value="DNAJ_2"/>
    <property type="match status" value="1"/>
</dbReference>
<dbReference type="InterPro" id="IPR036410">
    <property type="entry name" value="HSP_DnaJ_Cys-rich_dom_sf"/>
</dbReference>
<dbReference type="Pfam" id="PF00684">
    <property type="entry name" value="DnaJ_CXXCXGXG"/>
    <property type="match status" value="1"/>
</dbReference>
<evidence type="ECO:0000256" key="5">
    <source>
        <dbReference type="ARBA" id="ARBA00023186"/>
    </source>
</evidence>
<sequence>MECLFEAFGILGKGGQPEGGSRGPLPPSEGCQEHLPSLTPVAVVLFAGGEAALSRPVVAFESEPSCHHLAPPPHSETRHGAGCLACSAEATFGSSRLGPASRRAAAAGGGMGAPPGLRGRLRLRRVRGRKRREFRRSPPPRAQPPPPGRTSSRSSRSNRSVERSQSRTAEEARPLSPPPNRGARRRGLSGRQRRKTTKPRPGRGRGFLGRAGPWLRPPANGRRAGRGGASREFLSRKEAVGASEGQRLSLGLDGKMVKETGYYDVLGVKPCATMEEIKRAYRRLALRYHPDKNPSEGDRFKQISQAYEVLSDPHKRSMYDRGGERAMKEGGRGGFGPPMDIFDLFFGGGPRTHGPRVERRGKTAVHQLSVTLEDLYNGATRKLSLQKSVICKSCNGRGSREGLDTRCPKCHGSGVEVIVHQLGPNMVHHIQTMCSQCKGQGEWLRALDRCLACNGRKVIREKKILNVHLDKGMADRQKITFHQEGDQMPGFEPGDVVIVLDQKMHPIFQRQGSDLIIKREVSLVDALCGCRQIIHTLDNRKLLVSSRPGTIIKPGEAKCIPNEGMPIYRNPTQRGKLIIQFQVKFPDPGWLPPHQLRQLQSFFPPREEVMATEDTEEVELRELFTQPHFQERGFHHEDDFEDPMRHNVQCHTS</sequence>
<dbReference type="InterPro" id="IPR036869">
    <property type="entry name" value="J_dom_sf"/>
</dbReference>
<dbReference type="PROSITE" id="PS51188">
    <property type="entry name" value="ZF_CR"/>
    <property type="match status" value="1"/>
</dbReference>
<dbReference type="InterPro" id="IPR044713">
    <property type="entry name" value="DNJA1/2-like"/>
</dbReference>
<feature type="compositionally biased region" description="Basic residues" evidence="8">
    <location>
        <begin position="182"/>
        <end position="203"/>
    </location>
</feature>
<keyword evidence="3 7" id="KW-0863">Zinc-finger</keyword>
<proteinExistence type="inferred from homology"/>
<dbReference type="Pfam" id="PF00226">
    <property type="entry name" value="DnaJ"/>
    <property type="match status" value="1"/>
</dbReference>
<dbReference type="CDD" id="cd10719">
    <property type="entry name" value="DnaJ_zf"/>
    <property type="match status" value="1"/>
</dbReference>
<evidence type="ECO:0000256" key="2">
    <source>
        <dbReference type="ARBA" id="ARBA00022737"/>
    </source>
</evidence>
<dbReference type="FunFam" id="2.10.230.10:FF:000001">
    <property type="entry name" value="DnaJ subfamily A member 2"/>
    <property type="match status" value="1"/>
</dbReference>
<dbReference type="InterPro" id="IPR001623">
    <property type="entry name" value="DnaJ_domain"/>
</dbReference>
<dbReference type="PANTHER" id="PTHR43888">
    <property type="entry name" value="DNAJ-LIKE-2, ISOFORM A-RELATED"/>
    <property type="match status" value="1"/>
</dbReference>
<name>A0AA35PVU6_9SAUR</name>
<dbReference type="InterPro" id="IPR012724">
    <property type="entry name" value="DnaJ"/>
</dbReference>
<dbReference type="PRINTS" id="PR00625">
    <property type="entry name" value="JDOMAIN"/>
</dbReference>
<dbReference type="GO" id="GO:0030544">
    <property type="term" value="F:Hsp70 protein binding"/>
    <property type="evidence" value="ECO:0007669"/>
    <property type="project" value="InterPro"/>
</dbReference>
<evidence type="ECO:0000259" key="9">
    <source>
        <dbReference type="PROSITE" id="PS50076"/>
    </source>
</evidence>
<feature type="domain" description="J" evidence="9">
    <location>
        <begin position="261"/>
        <end position="323"/>
    </location>
</feature>
<dbReference type="InterPro" id="IPR008971">
    <property type="entry name" value="HSP40/DnaJ_pept-bd"/>
</dbReference>
<dbReference type="Gene3D" id="2.10.230.10">
    <property type="entry name" value="Heat shock protein DnaJ, cysteine-rich domain"/>
    <property type="match status" value="1"/>
</dbReference>
<dbReference type="GO" id="GO:0051082">
    <property type="term" value="F:unfolded protein binding"/>
    <property type="evidence" value="ECO:0007669"/>
    <property type="project" value="InterPro"/>
</dbReference>
<feature type="region of interest" description="Disordered" evidence="8">
    <location>
        <begin position="94"/>
        <end position="246"/>
    </location>
</feature>
<dbReference type="SUPFAM" id="SSF46565">
    <property type="entry name" value="Chaperone J-domain"/>
    <property type="match status" value="1"/>
</dbReference>
<feature type="compositionally biased region" description="Low complexity" evidence="8">
    <location>
        <begin position="149"/>
        <end position="158"/>
    </location>
</feature>
<dbReference type="SUPFAM" id="SSF49493">
    <property type="entry name" value="HSP40/DnaJ peptide-binding domain"/>
    <property type="match status" value="2"/>
</dbReference>
<dbReference type="EMBL" id="OX395143">
    <property type="protein sequence ID" value="CAI5798667.1"/>
    <property type="molecule type" value="Genomic_DNA"/>
</dbReference>
<feature type="zinc finger region" description="CR-type" evidence="7">
    <location>
        <begin position="378"/>
        <end position="462"/>
    </location>
</feature>
<gene>
    <name evidence="11" type="ORF">PODLI_1B018519</name>
</gene>
<feature type="domain" description="CR-type" evidence="10">
    <location>
        <begin position="378"/>
        <end position="462"/>
    </location>
</feature>
<accession>A0AA35PVU6</accession>
<dbReference type="GO" id="GO:0008270">
    <property type="term" value="F:zinc ion binding"/>
    <property type="evidence" value="ECO:0007669"/>
    <property type="project" value="UniProtKB-KW"/>
</dbReference>
<dbReference type="SUPFAM" id="SSF57938">
    <property type="entry name" value="DnaJ/Hsp40 cysteine-rich domain"/>
    <property type="match status" value="1"/>
</dbReference>
<dbReference type="InterPro" id="IPR018253">
    <property type="entry name" value="DnaJ_domain_CS"/>
</dbReference>
<evidence type="ECO:0000259" key="10">
    <source>
        <dbReference type="PROSITE" id="PS51188"/>
    </source>
</evidence>
<evidence type="ECO:0000256" key="1">
    <source>
        <dbReference type="ARBA" id="ARBA00022723"/>
    </source>
</evidence>
<feature type="compositionally biased region" description="Low complexity" evidence="8">
    <location>
        <begin position="210"/>
        <end position="222"/>
    </location>
</feature>
<dbReference type="CDD" id="cd10747">
    <property type="entry name" value="DnaJ_C"/>
    <property type="match status" value="1"/>
</dbReference>
<dbReference type="InterPro" id="IPR002939">
    <property type="entry name" value="DnaJ_C"/>
</dbReference>
<dbReference type="CDD" id="cd06257">
    <property type="entry name" value="DnaJ"/>
    <property type="match status" value="1"/>
</dbReference>
<keyword evidence="4 7" id="KW-0862">Zinc</keyword>
<keyword evidence="1 7" id="KW-0479">Metal-binding</keyword>
<feature type="compositionally biased region" description="Basic and acidic residues" evidence="8">
    <location>
        <begin position="159"/>
        <end position="173"/>
    </location>
</feature>
<evidence type="ECO:0000256" key="7">
    <source>
        <dbReference type="PROSITE-ProRule" id="PRU00546"/>
    </source>
</evidence>
<feature type="compositionally biased region" description="Basic residues" evidence="8">
    <location>
        <begin position="119"/>
        <end position="134"/>
    </location>
</feature>
<dbReference type="Proteomes" id="UP001178461">
    <property type="component" value="Chromosome 16"/>
</dbReference>
<keyword evidence="6" id="KW-0636">Prenylation</keyword>
<feature type="compositionally biased region" description="Pro residues" evidence="8">
    <location>
        <begin position="137"/>
        <end position="148"/>
    </location>
</feature>
<dbReference type="FunFam" id="1.10.287.110:FF:000014">
    <property type="entry name" value="dnaJ homolog subfamily A member 1"/>
    <property type="match status" value="1"/>
</dbReference>
<organism evidence="11 12">
    <name type="scientific">Podarcis lilfordi</name>
    <name type="common">Lilford's wall lizard</name>
    <dbReference type="NCBI Taxonomy" id="74358"/>
    <lineage>
        <taxon>Eukaryota</taxon>
        <taxon>Metazoa</taxon>
        <taxon>Chordata</taxon>
        <taxon>Craniata</taxon>
        <taxon>Vertebrata</taxon>
        <taxon>Euteleostomi</taxon>
        <taxon>Lepidosauria</taxon>
        <taxon>Squamata</taxon>
        <taxon>Bifurcata</taxon>
        <taxon>Unidentata</taxon>
        <taxon>Episquamata</taxon>
        <taxon>Laterata</taxon>
        <taxon>Lacertibaenia</taxon>
        <taxon>Lacertidae</taxon>
        <taxon>Podarcis</taxon>
    </lineage>
</organism>
<dbReference type="GO" id="GO:0009408">
    <property type="term" value="P:response to heat"/>
    <property type="evidence" value="ECO:0007669"/>
    <property type="project" value="InterPro"/>
</dbReference>
<evidence type="ECO:0000256" key="6">
    <source>
        <dbReference type="ARBA" id="ARBA00023289"/>
    </source>
</evidence>
<evidence type="ECO:0000313" key="11">
    <source>
        <dbReference type="EMBL" id="CAI5798667.1"/>
    </source>
</evidence>
<dbReference type="Pfam" id="PF01556">
    <property type="entry name" value="DnaJ_C"/>
    <property type="match status" value="1"/>
</dbReference>
<evidence type="ECO:0000313" key="12">
    <source>
        <dbReference type="Proteomes" id="UP001178461"/>
    </source>
</evidence>
<protein>
    <submittedName>
        <fullName evidence="11">DnaJ homolog subfamily A member 1-like</fullName>
    </submittedName>
</protein>